<dbReference type="InterPro" id="IPR002110">
    <property type="entry name" value="Ankyrin_rpt"/>
</dbReference>
<keyword evidence="2 3" id="KW-0040">ANK repeat</keyword>
<dbReference type="AlphaFoldDB" id="A0A8K0WJI5"/>
<dbReference type="PROSITE" id="PS50297">
    <property type="entry name" value="ANK_REP_REGION"/>
    <property type="match status" value="2"/>
</dbReference>
<accession>A0A8K0WJI5</accession>
<dbReference type="Proteomes" id="UP000813444">
    <property type="component" value="Unassembled WGS sequence"/>
</dbReference>
<dbReference type="PROSITE" id="PS50088">
    <property type="entry name" value="ANK_REPEAT"/>
    <property type="match status" value="2"/>
</dbReference>
<feature type="repeat" description="ANK" evidence="3">
    <location>
        <begin position="51"/>
        <end position="83"/>
    </location>
</feature>
<dbReference type="GO" id="GO:0004842">
    <property type="term" value="F:ubiquitin-protein transferase activity"/>
    <property type="evidence" value="ECO:0007669"/>
    <property type="project" value="TreeGrafter"/>
</dbReference>
<dbReference type="OrthoDB" id="20872at2759"/>
<gene>
    <name evidence="4" type="ORF">B0I35DRAFT_365713</name>
</gene>
<evidence type="ECO:0000313" key="4">
    <source>
        <dbReference type="EMBL" id="KAH7302978.1"/>
    </source>
</evidence>
<dbReference type="PANTHER" id="PTHR24171">
    <property type="entry name" value="ANKYRIN REPEAT DOMAIN-CONTAINING PROTEIN 39-RELATED"/>
    <property type="match status" value="1"/>
</dbReference>
<dbReference type="GO" id="GO:0085020">
    <property type="term" value="P:protein K6-linked ubiquitination"/>
    <property type="evidence" value="ECO:0007669"/>
    <property type="project" value="TreeGrafter"/>
</dbReference>
<dbReference type="EMBL" id="JAGPNK010000043">
    <property type="protein sequence ID" value="KAH7302978.1"/>
    <property type="molecule type" value="Genomic_DNA"/>
</dbReference>
<dbReference type="SMART" id="SM00248">
    <property type="entry name" value="ANK"/>
    <property type="match status" value="2"/>
</dbReference>
<dbReference type="Pfam" id="PF12796">
    <property type="entry name" value="Ank_2"/>
    <property type="match status" value="1"/>
</dbReference>
<proteinExistence type="predicted"/>
<dbReference type="Gene3D" id="1.25.40.20">
    <property type="entry name" value="Ankyrin repeat-containing domain"/>
    <property type="match status" value="1"/>
</dbReference>
<name>A0A8K0WJI5_9HYPO</name>
<reference evidence="4" key="1">
    <citation type="journal article" date="2021" name="Nat. Commun.">
        <title>Genetic determinants of endophytism in the Arabidopsis root mycobiome.</title>
        <authorList>
            <person name="Mesny F."/>
            <person name="Miyauchi S."/>
            <person name="Thiergart T."/>
            <person name="Pickel B."/>
            <person name="Atanasova L."/>
            <person name="Karlsson M."/>
            <person name="Huettel B."/>
            <person name="Barry K.W."/>
            <person name="Haridas S."/>
            <person name="Chen C."/>
            <person name="Bauer D."/>
            <person name="Andreopoulos W."/>
            <person name="Pangilinan J."/>
            <person name="LaButti K."/>
            <person name="Riley R."/>
            <person name="Lipzen A."/>
            <person name="Clum A."/>
            <person name="Drula E."/>
            <person name="Henrissat B."/>
            <person name="Kohler A."/>
            <person name="Grigoriev I.V."/>
            <person name="Martin F.M."/>
            <person name="Hacquard S."/>
        </authorList>
    </citation>
    <scope>NUCLEOTIDE SEQUENCE</scope>
    <source>
        <strain evidence="4">MPI-CAGE-CH-0235</strain>
    </source>
</reference>
<evidence type="ECO:0000313" key="5">
    <source>
        <dbReference type="Proteomes" id="UP000813444"/>
    </source>
</evidence>
<dbReference type="PANTHER" id="PTHR24171:SF8">
    <property type="entry name" value="BRCA1-ASSOCIATED RING DOMAIN PROTEIN 1"/>
    <property type="match status" value="1"/>
</dbReference>
<evidence type="ECO:0000256" key="2">
    <source>
        <dbReference type="ARBA" id="ARBA00023043"/>
    </source>
</evidence>
<keyword evidence="1" id="KW-0677">Repeat</keyword>
<evidence type="ECO:0000256" key="1">
    <source>
        <dbReference type="ARBA" id="ARBA00022737"/>
    </source>
</evidence>
<feature type="non-terminal residue" evidence="4">
    <location>
        <position position="129"/>
    </location>
</feature>
<dbReference type="PRINTS" id="PR01415">
    <property type="entry name" value="ANKYRIN"/>
</dbReference>
<keyword evidence="5" id="KW-1185">Reference proteome</keyword>
<dbReference type="SUPFAM" id="SSF48403">
    <property type="entry name" value="Ankyrin repeat"/>
    <property type="match status" value="1"/>
</dbReference>
<feature type="repeat" description="ANK" evidence="3">
    <location>
        <begin position="84"/>
        <end position="116"/>
    </location>
</feature>
<comment type="caution">
    <text evidence="4">The sequence shown here is derived from an EMBL/GenBank/DDBJ whole genome shotgun (WGS) entry which is preliminary data.</text>
</comment>
<sequence>MVESEETRGEKGKAEAKPPGSLYYAAKLRLTSVVTQIVQKGPYATKESSSLGRSALGVACRDGSTDIVRILLGNGADASVTSKDGWTPLNCASDEGYTVIVKLLLERGADISVPNNDGWTPLHCASAKG</sequence>
<dbReference type="InterPro" id="IPR036770">
    <property type="entry name" value="Ankyrin_rpt-contain_sf"/>
</dbReference>
<protein>
    <submittedName>
        <fullName evidence="4">Ankyrin repeat-containing domain protein</fullName>
    </submittedName>
</protein>
<organism evidence="4 5">
    <name type="scientific">Stachybotrys elegans</name>
    <dbReference type="NCBI Taxonomy" id="80388"/>
    <lineage>
        <taxon>Eukaryota</taxon>
        <taxon>Fungi</taxon>
        <taxon>Dikarya</taxon>
        <taxon>Ascomycota</taxon>
        <taxon>Pezizomycotina</taxon>
        <taxon>Sordariomycetes</taxon>
        <taxon>Hypocreomycetidae</taxon>
        <taxon>Hypocreales</taxon>
        <taxon>Stachybotryaceae</taxon>
        <taxon>Stachybotrys</taxon>
    </lineage>
</organism>
<evidence type="ECO:0000256" key="3">
    <source>
        <dbReference type="PROSITE-ProRule" id="PRU00023"/>
    </source>
</evidence>